<feature type="domain" description="B30.2/SPRY" evidence="7">
    <location>
        <begin position="227"/>
        <end position="421"/>
    </location>
</feature>
<dbReference type="Proteomes" id="UP000261520">
    <property type="component" value="Unplaced"/>
</dbReference>
<dbReference type="SMART" id="SM00184">
    <property type="entry name" value="RING"/>
    <property type="match status" value="1"/>
</dbReference>
<evidence type="ECO:0000256" key="3">
    <source>
        <dbReference type="ARBA" id="ARBA00022833"/>
    </source>
</evidence>
<dbReference type="PROSITE" id="PS00518">
    <property type="entry name" value="ZF_RING_1"/>
    <property type="match status" value="1"/>
</dbReference>
<dbReference type="SUPFAM" id="SSF57850">
    <property type="entry name" value="RING/U-box"/>
    <property type="match status" value="1"/>
</dbReference>
<proteinExistence type="predicted"/>
<accession>A0A3B4BLV5</accession>
<dbReference type="GO" id="GO:0008270">
    <property type="term" value="F:zinc ion binding"/>
    <property type="evidence" value="ECO:0007669"/>
    <property type="project" value="UniProtKB-KW"/>
</dbReference>
<dbReference type="InterPro" id="IPR017907">
    <property type="entry name" value="Znf_RING_CS"/>
</dbReference>
<name>A0A3B4BLV5_9GOBI</name>
<dbReference type="FunFam" id="2.60.120.920:FF:000004">
    <property type="entry name" value="Butyrophilin subfamily 1 member A1"/>
    <property type="match status" value="1"/>
</dbReference>
<dbReference type="SMART" id="SM00589">
    <property type="entry name" value="PRY"/>
    <property type="match status" value="1"/>
</dbReference>
<dbReference type="InterPro" id="IPR003879">
    <property type="entry name" value="Butyrophylin_SPRY"/>
</dbReference>
<dbReference type="InterPro" id="IPR050143">
    <property type="entry name" value="TRIM/RBCC"/>
</dbReference>
<dbReference type="PRINTS" id="PR01407">
    <property type="entry name" value="BUTYPHLNCDUF"/>
</dbReference>
<dbReference type="InterPro" id="IPR013083">
    <property type="entry name" value="Znf_RING/FYVE/PHD"/>
</dbReference>
<dbReference type="Pfam" id="PF25600">
    <property type="entry name" value="TRIM_CC"/>
    <property type="match status" value="1"/>
</dbReference>
<dbReference type="InterPro" id="IPR013320">
    <property type="entry name" value="ConA-like_dom_sf"/>
</dbReference>
<keyword evidence="5" id="KW-0175">Coiled coil</keyword>
<dbReference type="InterPro" id="IPR058030">
    <property type="entry name" value="TRIM8/14/16/25/29/45/65_CC"/>
</dbReference>
<dbReference type="STRING" id="409849.ENSPMGP00000029440"/>
<evidence type="ECO:0000256" key="4">
    <source>
        <dbReference type="PROSITE-ProRule" id="PRU00175"/>
    </source>
</evidence>
<reference evidence="8" key="2">
    <citation type="submission" date="2025-09" db="UniProtKB">
        <authorList>
            <consortium name="Ensembl"/>
        </authorList>
    </citation>
    <scope>IDENTIFICATION</scope>
</reference>
<feature type="coiled-coil region" evidence="5">
    <location>
        <begin position="90"/>
        <end position="117"/>
    </location>
</feature>
<dbReference type="PANTHER" id="PTHR24103">
    <property type="entry name" value="E3 UBIQUITIN-PROTEIN LIGASE TRIM"/>
    <property type="match status" value="1"/>
</dbReference>
<feature type="coiled-coil region" evidence="5">
    <location>
        <begin position="169"/>
        <end position="200"/>
    </location>
</feature>
<dbReference type="InterPro" id="IPR001870">
    <property type="entry name" value="B30.2/SPRY"/>
</dbReference>
<organism evidence="8 9">
    <name type="scientific">Periophthalmus magnuspinnatus</name>
    <dbReference type="NCBI Taxonomy" id="409849"/>
    <lineage>
        <taxon>Eukaryota</taxon>
        <taxon>Metazoa</taxon>
        <taxon>Chordata</taxon>
        <taxon>Craniata</taxon>
        <taxon>Vertebrata</taxon>
        <taxon>Euteleostomi</taxon>
        <taxon>Actinopterygii</taxon>
        <taxon>Neopterygii</taxon>
        <taxon>Teleostei</taxon>
        <taxon>Neoteleostei</taxon>
        <taxon>Acanthomorphata</taxon>
        <taxon>Gobiaria</taxon>
        <taxon>Gobiiformes</taxon>
        <taxon>Gobioidei</taxon>
        <taxon>Gobiidae</taxon>
        <taxon>Oxudercinae</taxon>
        <taxon>Periophthalmus</taxon>
    </lineage>
</organism>
<dbReference type="InterPro" id="IPR006574">
    <property type="entry name" value="PRY"/>
</dbReference>
<evidence type="ECO:0000256" key="5">
    <source>
        <dbReference type="SAM" id="Coils"/>
    </source>
</evidence>
<dbReference type="InterPro" id="IPR043136">
    <property type="entry name" value="B30.2/SPRY_sf"/>
</dbReference>
<dbReference type="PROSITE" id="PS50089">
    <property type="entry name" value="ZF_RING_2"/>
    <property type="match status" value="1"/>
</dbReference>
<sequence>MASPSSLIDENNFMCSICLEVFTKPVSLPCGHNFCMACITKHWDTKEPKIPDCPLCGATFPIRPVLHVNTFIKEMVTKFQTSPHQRIPHLKTHKEEAESKKAQLDMEKTRMDQWIEERQQKIYEIQESMASSRNKAEKAVSDSDRMISYLVEFLKRSQAELAMVIKSKQMEIEAEAKEFIKEIEEEIEELSKKKSKPKLKDWSAVHIKNENFEVKEALSTLTATTTKEIRMLCDPDLKTLKKFAVDVSFDPETAQASLIVSEDGKEVSWSERRRNVPNNPARFNRIFNVLAKEGFSNGKFYYEVQVKDKTQWDIGVANESINRNGDARFSPRNGFWTIWLRNEQFVANTSPPVSVKVRNNFEKIGVFVDYDKGRVSFYDANARVLIYTFDNCNFTERIFPFFGPCGSDGGKNKAPLVIVPVQN</sequence>
<dbReference type="InterPro" id="IPR003877">
    <property type="entry name" value="SPRY_dom"/>
</dbReference>
<evidence type="ECO:0000259" key="7">
    <source>
        <dbReference type="PROSITE" id="PS50188"/>
    </source>
</evidence>
<evidence type="ECO:0000313" key="9">
    <source>
        <dbReference type="Proteomes" id="UP000261520"/>
    </source>
</evidence>
<dbReference type="Gene3D" id="3.30.40.10">
    <property type="entry name" value="Zinc/RING finger domain, C3HC4 (zinc finger)"/>
    <property type="match status" value="1"/>
</dbReference>
<dbReference type="Pfam" id="PF13765">
    <property type="entry name" value="PRY"/>
    <property type="match status" value="1"/>
</dbReference>
<keyword evidence="2 4" id="KW-0863">Zinc-finger</keyword>
<dbReference type="Gene3D" id="2.60.120.920">
    <property type="match status" value="1"/>
</dbReference>
<dbReference type="Pfam" id="PF00622">
    <property type="entry name" value="SPRY"/>
    <property type="match status" value="1"/>
</dbReference>
<reference evidence="8" key="1">
    <citation type="submission" date="2025-08" db="UniProtKB">
        <authorList>
            <consortium name="Ensembl"/>
        </authorList>
    </citation>
    <scope>IDENTIFICATION</scope>
</reference>
<dbReference type="SMART" id="SM00449">
    <property type="entry name" value="SPRY"/>
    <property type="match status" value="1"/>
</dbReference>
<evidence type="ECO:0000256" key="2">
    <source>
        <dbReference type="ARBA" id="ARBA00022771"/>
    </source>
</evidence>
<evidence type="ECO:0000313" key="8">
    <source>
        <dbReference type="Ensembl" id="ENSPMGP00000029440.1"/>
    </source>
</evidence>
<evidence type="ECO:0000256" key="1">
    <source>
        <dbReference type="ARBA" id="ARBA00022723"/>
    </source>
</evidence>
<evidence type="ECO:0000259" key="6">
    <source>
        <dbReference type="PROSITE" id="PS50089"/>
    </source>
</evidence>
<dbReference type="CDD" id="cd13733">
    <property type="entry name" value="SPRY_PRY_C-I_1"/>
    <property type="match status" value="1"/>
</dbReference>
<dbReference type="PROSITE" id="PS50188">
    <property type="entry name" value="B302_SPRY"/>
    <property type="match status" value="1"/>
</dbReference>
<keyword evidence="1" id="KW-0479">Metal-binding</keyword>
<dbReference type="InterPro" id="IPR027370">
    <property type="entry name" value="Znf-RING_euk"/>
</dbReference>
<keyword evidence="9" id="KW-1185">Reference proteome</keyword>
<feature type="domain" description="RING-type" evidence="6">
    <location>
        <begin position="15"/>
        <end position="56"/>
    </location>
</feature>
<protein>
    <submittedName>
        <fullName evidence="8">Uncharacterized protein</fullName>
    </submittedName>
</protein>
<dbReference type="Ensembl" id="ENSPMGT00000031335.1">
    <property type="protein sequence ID" value="ENSPMGP00000029440.1"/>
    <property type="gene ID" value="ENSPMGG00000023687.1"/>
</dbReference>
<dbReference type="Pfam" id="PF13445">
    <property type="entry name" value="zf-RING_UBOX"/>
    <property type="match status" value="1"/>
</dbReference>
<keyword evidence="3" id="KW-0862">Zinc</keyword>
<dbReference type="SUPFAM" id="SSF49899">
    <property type="entry name" value="Concanavalin A-like lectins/glucanases"/>
    <property type="match status" value="1"/>
</dbReference>
<dbReference type="AlphaFoldDB" id="A0A3B4BLV5"/>
<dbReference type="InterPro" id="IPR001841">
    <property type="entry name" value="Znf_RING"/>
</dbReference>